<feature type="region of interest" description="Disordered" evidence="1">
    <location>
        <begin position="130"/>
        <end position="149"/>
    </location>
</feature>
<dbReference type="Pfam" id="PF14428">
    <property type="entry name" value="DddA-like"/>
    <property type="match status" value="1"/>
</dbReference>
<evidence type="ECO:0000256" key="1">
    <source>
        <dbReference type="SAM" id="MobiDB-lite"/>
    </source>
</evidence>
<gene>
    <name evidence="3" type="ORF">GCM10022247_42060</name>
</gene>
<dbReference type="InterPro" id="IPR032724">
    <property type="entry name" value="SCP1.201-like"/>
</dbReference>
<feature type="region of interest" description="Disordered" evidence="1">
    <location>
        <begin position="71"/>
        <end position="92"/>
    </location>
</feature>
<protein>
    <recommendedName>
        <fullName evidence="5">SCP1.201-like deaminase</fullName>
    </recommendedName>
</protein>
<dbReference type="Proteomes" id="UP001501747">
    <property type="component" value="Unassembled WGS sequence"/>
</dbReference>
<evidence type="ECO:0008006" key="5">
    <source>
        <dbReference type="Google" id="ProtNLM"/>
    </source>
</evidence>
<organism evidence="3 4">
    <name type="scientific">Allokutzneria multivorans</name>
    <dbReference type="NCBI Taxonomy" id="1142134"/>
    <lineage>
        <taxon>Bacteria</taxon>
        <taxon>Bacillati</taxon>
        <taxon>Actinomycetota</taxon>
        <taxon>Actinomycetes</taxon>
        <taxon>Pseudonocardiales</taxon>
        <taxon>Pseudonocardiaceae</taxon>
        <taxon>Allokutzneria</taxon>
    </lineage>
</organism>
<name>A0ABP7SPR2_9PSEU</name>
<accession>A0ABP7SPR2</accession>
<dbReference type="RefSeq" id="WP_344877320.1">
    <property type="nucleotide sequence ID" value="NZ_BAABAL010000016.1"/>
</dbReference>
<proteinExistence type="predicted"/>
<dbReference type="EMBL" id="BAABAL010000016">
    <property type="protein sequence ID" value="GAA4014764.1"/>
    <property type="molecule type" value="Genomic_DNA"/>
</dbReference>
<keyword evidence="2" id="KW-0732">Signal</keyword>
<sequence length="252" mass="27308">MAFTLACVAARLLAARSSLAPESLRALAERIGYDVWLPLGHASQSTESFALHDALGLLRSVMDELADAAERLDSAADSRSIPHPSTLSRETMRTTLDPAWARRQQTKLADRPGGKGPTTGLVFFGGGEHEDEVITSGEPPRPQPGEIDPPEHRARRELIDAAELILVNSEHFPSPPRLGRPDVRWHAETQTATLMRLRGITHGTIVINNTRVCPGVAGCRFAVAAILPEGYTLAVWERGADEPVVIQGKARP</sequence>
<feature type="chain" id="PRO_5045436519" description="SCP1.201-like deaminase" evidence="2">
    <location>
        <begin position="21"/>
        <end position="252"/>
    </location>
</feature>
<comment type="caution">
    <text evidence="3">The sequence shown here is derived from an EMBL/GenBank/DDBJ whole genome shotgun (WGS) entry which is preliminary data.</text>
</comment>
<keyword evidence="4" id="KW-1185">Reference proteome</keyword>
<feature type="signal peptide" evidence="2">
    <location>
        <begin position="1"/>
        <end position="20"/>
    </location>
</feature>
<reference evidence="4" key="1">
    <citation type="journal article" date="2019" name="Int. J. Syst. Evol. Microbiol.">
        <title>The Global Catalogue of Microorganisms (GCM) 10K type strain sequencing project: providing services to taxonomists for standard genome sequencing and annotation.</title>
        <authorList>
            <consortium name="The Broad Institute Genomics Platform"/>
            <consortium name="The Broad Institute Genome Sequencing Center for Infectious Disease"/>
            <person name="Wu L."/>
            <person name="Ma J."/>
        </authorList>
    </citation>
    <scope>NUCLEOTIDE SEQUENCE [LARGE SCALE GENOMIC DNA]</scope>
    <source>
        <strain evidence="4">JCM 17342</strain>
    </source>
</reference>
<evidence type="ECO:0000313" key="4">
    <source>
        <dbReference type="Proteomes" id="UP001501747"/>
    </source>
</evidence>
<evidence type="ECO:0000256" key="2">
    <source>
        <dbReference type="SAM" id="SignalP"/>
    </source>
</evidence>
<evidence type="ECO:0000313" key="3">
    <source>
        <dbReference type="EMBL" id="GAA4014764.1"/>
    </source>
</evidence>